<reference evidence="7" key="1">
    <citation type="journal article" date="2023" name="Science">
        <title>Elucidation of the pathway for biosynthesis of saponin adjuvants from the soapbark tree.</title>
        <authorList>
            <person name="Reed J."/>
            <person name="Orme A."/>
            <person name="El-Demerdash A."/>
            <person name="Owen C."/>
            <person name="Martin L.B.B."/>
            <person name="Misra R.C."/>
            <person name="Kikuchi S."/>
            <person name="Rejzek M."/>
            <person name="Martin A.C."/>
            <person name="Harkess A."/>
            <person name="Leebens-Mack J."/>
            <person name="Louveau T."/>
            <person name="Stephenson M.J."/>
            <person name="Osbourn A."/>
        </authorList>
    </citation>
    <scope>NUCLEOTIDE SEQUENCE</scope>
    <source>
        <strain evidence="7">S10</strain>
    </source>
</reference>
<dbReference type="SMART" id="SM00108">
    <property type="entry name" value="B_lectin"/>
    <property type="match status" value="1"/>
</dbReference>
<evidence type="ECO:0000256" key="3">
    <source>
        <dbReference type="ARBA" id="ARBA00023180"/>
    </source>
</evidence>
<evidence type="ECO:0000256" key="4">
    <source>
        <dbReference type="SAM" id="Phobius"/>
    </source>
</evidence>
<protein>
    <submittedName>
        <fullName evidence="7">Lectin domain containing protein</fullName>
    </submittedName>
</protein>
<keyword evidence="4" id="KW-0812">Transmembrane</keyword>
<keyword evidence="3" id="KW-0325">Glycoprotein</keyword>
<keyword evidence="1 5" id="KW-0732">Signal</keyword>
<dbReference type="SUPFAM" id="SSF51110">
    <property type="entry name" value="alpha-D-mannose-specific plant lectins"/>
    <property type="match status" value="1"/>
</dbReference>
<dbReference type="KEGG" id="qsa:O6P43_005889"/>
<dbReference type="InterPro" id="IPR001480">
    <property type="entry name" value="Bulb-type_lectin_dom"/>
</dbReference>
<gene>
    <name evidence="7" type="ORF">O6P43_005889</name>
</gene>
<keyword evidence="4" id="KW-0472">Membrane</keyword>
<keyword evidence="8" id="KW-1185">Reference proteome</keyword>
<feature type="transmembrane region" description="Helical" evidence="4">
    <location>
        <begin position="435"/>
        <end position="459"/>
    </location>
</feature>
<dbReference type="EMBL" id="JARAOO010000003">
    <property type="protein sequence ID" value="KAJ7976063.1"/>
    <property type="molecule type" value="Genomic_DNA"/>
</dbReference>
<evidence type="ECO:0000259" key="6">
    <source>
        <dbReference type="PROSITE" id="PS50948"/>
    </source>
</evidence>
<name>A0AAD7Q730_QUISA</name>
<evidence type="ECO:0000256" key="5">
    <source>
        <dbReference type="SAM" id="SignalP"/>
    </source>
</evidence>
<dbReference type="Gene3D" id="2.90.10.30">
    <property type="match status" value="1"/>
</dbReference>
<comment type="caution">
    <text evidence="7">The sequence shown here is derived from an EMBL/GenBank/DDBJ whole genome shotgun (WGS) entry which is preliminary data.</text>
</comment>
<dbReference type="InterPro" id="IPR000858">
    <property type="entry name" value="S_locus_glycoprot_dom"/>
</dbReference>
<dbReference type="InterPro" id="IPR051343">
    <property type="entry name" value="G-type_lectin_kinases/EP1-like"/>
</dbReference>
<keyword evidence="4" id="KW-1133">Transmembrane helix</keyword>
<feature type="domain" description="Apple" evidence="6">
    <location>
        <begin position="341"/>
        <end position="425"/>
    </location>
</feature>
<evidence type="ECO:0000313" key="8">
    <source>
        <dbReference type="Proteomes" id="UP001163823"/>
    </source>
</evidence>
<sequence>MVGIVFSNTQLQFLVILLVILTNTWTTCSEANTDHTPMQQELVRGFLAIPHSKPTVSEFQGILSDHTGNFSLGFLRVNQTQLALAVLHVPSSEPLWLANPTHLARWSYSTQLYFNGSLVISDPDTGYVWSTKTNGDRVVLLNSSNLQVQKNVDAGHSPSVIWQSFDFPTNTLVENQNFTDSMSLISSNGLYSMRLGSDFWALYAKYKTDTDQMYWQHKALEVKAEIVEGKGPIHARVHSDGYLAMYQTSNLPVDIQPFNSFQRTINGLLLVRLETDGNLKGYYWDGSKWALNYQAISDTCELPSPCGSYGLCTPGSGCSCLDNRKEYHSGGCLPAGNEDLCSEGIAKNSYQVLRRKGVELPYKEWMGYLTTSSMEKCQGFCERNCSCWGTVYNNVTGFCYIVDYPIQTLVGVSDETKMGYFKVRDQGTGRKKMQVGIGVGVGVLSGAVILIGLIGFGVYRTWKKRRGVKGFLEEEGGVSPGPYKDLGSASFRTIEMYNK</sequence>
<dbReference type="GO" id="GO:0048544">
    <property type="term" value="P:recognition of pollen"/>
    <property type="evidence" value="ECO:0007669"/>
    <property type="project" value="InterPro"/>
</dbReference>
<feature type="chain" id="PRO_5042007155" evidence="5">
    <location>
        <begin position="27"/>
        <end position="499"/>
    </location>
</feature>
<dbReference type="PANTHER" id="PTHR47976">
    <property type="entry name" value="G-TYPE LECTIN S-RECEPTOR-LIKE SERINE/THREONINE-PROTEIN KINASE SD2-5"/>
    <property type="match status" value="1"/>
</dbReference>
<keyword evidence="2" id="KW-1015">Disulfide bond</keyword>
<dbReference type="Pfam" id="PF00954">
    <property type="entry name" value="S_locus_glycop"/>
    <property type="match status" value="1"/>
</dbReference>
<accession>A0AAD7Q730</accession>
<dbReference type="InterPro" id="IPR036426">
    <property type="entry name" value="Bulb-type_lectin_dom_sf"/>
</dbReference>
<dbReference type="AlphaFoldDB" id="A0AAD7Q730"/>
<dbReference type="Proteomes" id="UP001163823">
    <property type="component" value="Chromosome 3"/>
</dbReference>
<dbReference type="InterPro" id="IPR003609">
    <property type="entry name" value="Pan_app"/>
</dbReference>
<evidence type="ECO:0000313" key="7">
    <source>
        <dbReference type="EMBL" id="KAJ7976063.1"/>
    </source>
</evidence>
<organism evidence="7 8">
    <name type="scientific">Quillaja saponaria</name>
    <name type="common">Soap bark tree</name>
    <dbReference type="NCBI Taxonomy" id="32244"/>
    <lineage>
        <taxon>Eukaryota</taxon>
        <taxon>Viridiplantae</taxon>
        <taxon>Streptophyta</taxon>
        <taxon>Embryophyta</taxon>
        <taxon>Tracheophyta</taxon>
        <taxon>Spermatophyta</taxon>
        <taxon>Magnoliopsida</taxon>
        <taxon>eudicotyledons</taxon>
        <taxon>Gunneridae</taxon>
        <taxon>Pentapetalae</taxon>
        <taxon>rosids</taxon>
        <taxon>fabids</taxon>
        <taxon>Fabales</taxon>
        <taxon>Quillajaceae</taxon>
        <taxon>Quillaja</taxon>
    </lineage>
</organism>
<feature type="signal peptide" evidence="5">
    <location>
        <begin position="1"/>
        <end position="26"/>
    </location>
</feature>
<evidence type="ECO:0000256" key="2">
    <source>
        <dbReference type="ARBA" id="ARBA00023157"/>
    </source>
</evidence>
<evidence type="ECO:0000256" key="1">
    <source>
        <dbReference type="ARBA" id="ARBA00022729"/>
    </source>
</evidence>
<dbReference type="Pfam" id="PF01453">
    <property type="entry name" value="B_lectin"/>
    <property type="match status" value="1"/>
</dbReference>
<proteinExistence type="predicted"/>
<dbReference type="PROSITE" id="PS50948">
    <property type="entry name" value="PAN"/>
    <property type="match status" value="1"/>
</dbReference>